<dbReference type="Proteomes" id="UP000473826">
    <property type="component" value="Unassembled WGS sequence"/>
</dbReference>
<evidence type="ECO:0000256" key="1">
    <source>
        <dbReference type="ARBA" id="ARBA00023002"/>
    </source>
</evidence>
<feature type="active site" description="Proton donor" evidence="2">
    <location>
        <position position="64"/>
    </location>
</feature>
<dbReference type="InterPro" id="IPR036812">
    <property type="entry name" value="NAD(P)_OxRdtase_dom_sf"/>
</dbReference>
<dbReference type="PRINTS" id="PR00069">
    <property type="entry name" value="ALDKETRDTASE"/>
</dbReference>
<dbReference type="PIRSF" id="PIRSF000097">
    <property type="entry name" value="AKR"/>
    <property type="match status" value="1"/>
</dbReference>
<dbReference type="PROSITE" id="PS00798">
    <property type="entry name" value="ALDOKETO_REDUCTASE_1"/>
    <property type="match status" value="1"/>
</dbReference>
<dbReference type="PROSITE" id="PS00062">
    <property type="entry name" value="ALDOKETO_REDUCTASE_2"/>
    <property type="match status" value="1"/>
</dbReference>
<sequence>MTLDAAPATTINERPLPATFTLNNGVEIPTVGLGTWQAPLNVTREAVSFALKQGYRHLDCAYIYLNEREVGEGIRASGVPRSEVFVTSKVWNLHQDDVGAGLERTLENLGLEYVDLYLVHWPIRFFPDPSAPNPLRPLNPDGTYKVDRAWDQARTWAGMEAVYAAGKARAIGVCNFSVPYLEALSRTWKVVPAVNQVENHPFLPQHALKAWCDARGIVLEAYSPLGGPGAPVLQDEDIVAVAKRNGVSPATVLISYQVNRGVVPLPKSVSHERLVQNLRVVRLSAEDMALLDGLAARGKAQRLNKPPFCWDLGFDDWD</sequence>
<dbReference type="OrthoDB" id="416253at2759"/>
<dbReference type="InterPro" id="IPR018170">
    <property type="entry name" value="Aldo/ket_reductase_CS"/>
</dbReference>
<evidence type="ECO:0000313" key="7">
    <source>
        <dbReference type="Proteomes" id="UP000473826"/>
    </source>
</evidence>
<evidence type="ECO:0000313" key="6">
    <source>
        <dbReference type="EMBL" id="TXT08884.1"/>
    </source>
</evidence>
<dbReference type="Pfam" id="PF00248">
    <property type="entry name" value="Aldo_ket_red"/>
    <property type="match status" value="1"/>
</dbReference>
<feature type="site" description="Lowers pKa of active site Tyr" evidence="4">
    <location>
        <position position="89"/>
    </location>
</feature>
<dbReference type="SUPFAM" id="SSF51430">
    <property type="entry name" value="NAD(P)-linked oxidoreductase"/>
    <property type="match status" value="1"/>
</dbReference>
<organism evidence="6 7">
    <name type="scientific">Vanrija humicola</name>
    <name type="common">Yeast</name>
    <name type="synonym">Cryptococcus humicola</name>
    <dbReference type="NCBI Taxonomy" id="5417"/>
    <lineage>
        <taxon>Eukaryota</taxon>
        <taxon>Fungi</taxon>
        <taxon>Dikarya</taxon>
        <taxon>Basidiomycota</taxon>
        <taxon>Agaricomycotina</taxon>
        <taxon>Tremellomycetes</taxon>
        <taxon>Trichosporonales</taxon>
        <taxon>Trichosporonaceae</taxon>
        <taxon>Vanrija</taxon>
    </lineage>
</organism>
<reference evidence="6 7" key="1">
    <citation type="journal article" date="2019" name="PLoS Genet.">
        <title>Convergent evolution of linked mating-type loci in basidiomycete fungi.</title>
        <authorList>
            <person name="Sun S."/>
            <person name="Coelho M.A."/>
            <person name="Heitman J."/>
            <person name="Nowrousian M."/>
        </authorList>
    </citation>
    <scope>NUCLEOTIDE SEQUENCE [LARGE SCALE GENOMIC DNA]</scope>
    <source>
        <strain evidence="6 7">CBS 4282</strain>
    </source>
</reference>
<feature type="domain" description="NADP-dependent oxidoreductase" evidence="5">
    <location>
        <begin position="31"/>
        <end position="294"/>
    </location>
</feature>
<feature type="binding site" evidence="3">
    <location>
        <position position="120"/>
    </location>
    <ligand>
        <name>substrate</name>
    </ligand>
</feature>
<dbReference type="InterPro" id="IPR020471">
    <property type="entry name" value="AKR"/>
</dbReference>
<proteinExistence type="predicted"/>
<evidence type="ECO:0000259" key="5">
    <source>
        <dbReference type="Pfam" id="PF00248"/>
    </source>
</evidence>
<keyword evidence="7" id="KW-1185">Reference proteome</keyword>
<dbReference type="InterPro" id="IPR023210">
    <property type="entry name" value="NADP_OxRdtase_dom"/>
</dbReference>
<dbReference type="FunFam" id="3.20.20.100:FF:000002">
    <property type="entry name" value="2,5-diketo-D-gluconic acid reductase A"/>
    <property type="match status" value="1"/>
</dbReference>
<keyword evidence="1" id="KW-0560">Oxidoreductase</keyword>
<accession>A0A7D8Z2P3</accession>
<name>A0A7D8Z2P3_VANHU</name>
<comment type="caution">
    <text evidence="6">The sequence shown here is derived from an EMBL/GenBank/DDBJ whole genome shotgun (WGS) entry which is preliminary data.</text>
</comment>
<dbReference type="PANTHER" id="PTHR11732">
    <property type="entry name" value="ALDO/KETO REDUCTASE"/>
    <property type="match status" value="1"/>
</dbReference>
<gene>
    <name evidence="6" type="ORF">VHUM_03012</name>
</gene>
<evidence type="ECO:0000256" key="4">
    <source>
        <dbReference type="PIRSR" id="PIRSR000097-3"/>
    </source>
</evidence>
<dbReference type="AlphaFoldDB" id="A0A7D8Z2P3"/>
<evidence type="ECO:0000256" key="3">
    <source>
        <dbReference type="PIRSR" id="PIRSR000097-2"/>
    </source>
</evidence>
<dbReference type="Gene3D" id="3.20.20.100">
    <property type="entry name" value="NADP-dependent oxidoreductase domain"/>
    <property type="match status" value="1"/>
</dbReference>
<evidence type="ECO:0000256" key="2">
    <source>
        <dbReference type="PIRSR" id="PIRSR000097-1"/>
    </source>
</evidence>
<dbReference type="GO" id="GO:0016616">
    <property type="term" value="F:oxidoreductase activity, acting on the CH-OH group of donors, NAD or NADP as acceptor"/>
    <property type="evidence" value="ECO:0007669"/>
    <property type="project" value="UniProtKB-ARBA"/>
</dbReference>
<protein>
    <recommendedName>
        <fullName evidence="5">NADP-dependent oxidoreductase domain-containing protein</fullName>
    </recommendedName>
</protein>
<dbReference type="EMBL" id="QKWK01000007">
    <property type="protein sequence ID" value="TXT08884.1"/>
    <property type="molecule type" value="Genomic_DNA"/>
</dbReference>